<feature type="transmembrane region" description="Helical" evidence="1">
    <location>
        <begin position="130"/>
        <end position="151"/>
    </location>
</feature>
<protein>
    <submittedName>
        <fullName evidence="3">DUF2214 domain-containing protein</fullName>
    </submittedName>
</protein>
<accession>A0A1V2H3S4</accession>
<dbReference type="InterPro" id="IPR046586">
    <property type="entry name" value="DUF6644"/>
</dbReference>
<feature type="domain" description="DUF6644" evidence="2">
    <location>
        <begin position="24"/>
        <end position="153"/>
    </location>
</feature>
<reference evidence="3 4" key="1">
    <citation type="submission" date="2016-10" db="EMBL/GenBank/DDBJ databases">
        <title>Draft Genome sequence of Roseomonas sp. strain M3.</title>
        <authorList>
            <person name="Subhash Y."/>
            <person name="Lee S."/>
        </authorList>
    </citation>
    <scope>NUCLEOTIDE SEQUENCE [LARGE SCALE GENOMIC DNA]</scope>
    <source>
        <strain evidence="3 4">M3</strain>
    </source>
</reference>
<keyword evidence="1" id="KW-0812">Transmembrane</keyword>
<keyword evidence="1" id="KW-0472">Membrane</keyword>
<evidence type="ECO:0000313" key="3">
    <source>
        <dbReference type="EMBL" id="ONG55531.1"/>
    </source>
</evidence>
<keyword evidence="4" id="KW-1185">Reference proteome</keyword>
<dbReference type="Pfam" id="PF20349">
    <property type="entry name" value="DUF6644"/>
    <property type="match status" value="1"/>
</dbReference>
<feature type="transmembrane region" description="Helical" evidence="1">
    <location>
        <begin position="89"/>
        <end position="110"/>
    </location>
</feature>
<dbReference type="Proteomes" id="UP000188879">
    <property type="component" value="Unassembled WGS sequence"/>
</dbReference>
<organism evidence="3 4">
    <name type="scientific">Teichococcus deserti</name>
    <dbReference type="NCBI Taxonomy" id="1817963"/>
    <lineage>
        <taxon>Bacteria</taxon>
        <taxon>Pseudomonadati</taxon>
        <taxon>Pseudomonadota</taxon>
        <taxon>Alphaproteobacteria</taxon>
        <taxon>Acetobacterales</taxon>
        <taxon>Roseomonadaceae</taxon>
        <taxon>Roseomonas</taxon>
    </lineage>
</organism>
<evidence type="ECO:0000259" key="2">
    <source>
        <dbReference type="Pfam" id="PF20349"/>
    </source>
</evidence>
<dbReference type="OrthoDB" id="118399at2"/>
<keyword evidence="1" id="KW-1133">Transmembrane helix</keyword>
<sequence length="155" mass="15937">MLALLEHSAPALLLRQSAIAYPLANAAHILSIALLIGAIATLDLRLLGFFRAAPLAVLAPPLVRIAGLGLAFALATGAFLFIVRPGAYLANPAFLAKLALVALGIGNAALQHRRAGWHAALDGARPTVSVKLGAAASLAIWVAALLAGRWIGFVE</sequence>
<evidence type="ECO:0000313" key="4">
    <source>
        <dbReference type="Proteomes" id="UP000188879"/>
    </source>
</evidence>
<comment type="caution">
    <text evidence="3">The sequence shown here is derived from an EMBL/GenBank/DDBJ whole genome shotgun (WGS) entry which is preliminary data.</text>
</comment>
<dbReference type="RefSeq" id="WP_076957036.1">
    <property type="nucleotide sequence ID" value="NZ_MLCO01000072.1"/>
</dbReference>
<dbReference type="AlphaFoldDB" id="A0A1V2H3S4"/>
<name>A0A1V2H3S4_9PROT</name>
<feature type="transmembrane region" description="Helical" evidence="1">
    <location>
        <begin position="62"/>
        <end position="83"/>
    </location>
</feature>
<dbReference type="EMBL" id="MLCO01000072">
    <property type="protein sequence ID" value="ONG55531.1"/>
    <property type="molecule type" value="Genomic_DNA"/>
</dbReference>
<feature type="transmembrane region" description="Helical" evidence="1">
    <location>
        <begin position="30"/>
        <end position="50"/>
    </location>
</feature>
<proteinExistence type="predicted"/>
<gene>
    <name evidence="3" type="ORF">BKE38_09065</name>
</gene>
<evidence type="ECO:0000256" key="1">
    <source>
        <dbReference type="SAM" id="Phobius"/>
    </source>
</evidence>